<evidence type="ECO:0000256" key="1">
    <source>
        <dbReference type="SAM" id="MobiDB-lite"/>
    </source>
</evidence>
<keyword evidence="2" id="KW-0812">Transmembrane</keyword>
<evidence type="ECO:0000313" key="3">
    <source>
        <dbReference type="EMBL" id="RUQ88683.1"/>
    </source>
</evidence>
<sequence length="663" mass="76048">MKSKKIPYYLFLLLLTCGASLILGFLSFGGMFALWPVLPLAAGAFVLSVAYESEIYFQNIKGSLLKLLKHNYLKNELGKEFLLTHFPKDTEHCPQFCKDYQKQLELLHKFAHKRLDAEDEDRKQEIEKTLRDMEKWFAVQLFRPVDDTQELSPYEEELNAWLKEHDAQAFVKKYHTQKLAFNAAKIFSTLAGIFMGIGSTYLLVEAFTIIPFLAAIPFGVLPTLIIPMAVVAGAAYGMLTYNAITDMIANDTIRKWFRKIRDDWNNGLTLHSVFIGLSAVFLSVLALALTICTAGTWWSIARASRPLFSWMATSIPQFIVGVVNPVIIGFASIIFNLQNTSETLSMVEKAIRPAEKDKPQEGFFSRWITTVKERFTRLYAQENILQILNPFRLFLTIVTAPLRIVMFIGHLISMGVGDDRVPGIPEWATATMSTCSETLEDFHYFFDFAADEDSHHHADDSHSQARHKHQHEDQEKKHAAHLKELLQERLGKGHDHNHNNDIPTRILKRLFIPIYFAAACWDYLTSKLNSGQRPVLEFRRAFEKQWGLDEIKKVSVKETKEPSLQWKKERAIYKIERFKEKHLQNVWVSQELAQGKAQQLTRLQHDLRELVLDADDVLTTRIEQEANHAAYGKHRFFTNATAETATTGFLHNLAKQAKPMRAC</sequence>
<dbReference type="RefSeq" id="WP_127111207.1">
    <property type="nucleotide sequence ID" value="NZ_RZGR01000011.1"/>
</dbReference>
<gene>
    <name evidence="3" type="ORF">EKM59_05075</name>
</gene>
<feature type="transmembrane region" description="Helical" evidence="2">
    <location>
        <begin position="32"/>
        <end position="51"/>
    </location>
</feature>
<reference evidence="3 4" key="1">
    <citation type="submission" date="2018-12" db="EMBL/GenBank/DDBJ databases">
        <title>Legionella sp,whole genome shotgun sequence.</title>
        <authorList>
            <person name="Wu H."/>
        </authorList>
    </citation>
    <scope>NUCLEOTIDE SEQUENCE [LARGE SCALE GENOMIC DNA]</scope>
    <source>
        <strain evidence="4">km714</strain>
    </source>
</reference>
<feature type="transmembrane region" description="Helical" evidence="2">
    <location>
        <begin position="318"/>
        <end position="337"/>
    </location>
</feature>
<evidence type="ECO:0000313" key="4">
    <source>
        <dbReference type="Proteomes" id="UP000288012"/>
    </source>
</evidence>
<evidence type="ECO:0000256" key="2">
    <source>
        <dbReference type="SAM" id="Phobius"/>
    </source>
</evidence>
<name>A0A433JKC5_9GAMM</name>
<feature type="transmembrane region" description="Helical" evidence="2">
    <location>
        <begin position="393"/>
        <end position="412"/>
    </location>
</feature>
<feature type="transmembrane region" description="Helical" evidence="2">
    <location>
        <begin position="7"/>
        <end position="26"/>
    </location>
</feature>
<dbReference type="AlphaFoldDB" id="A0A433JKC5"/>
<feature type="transmembrane region" description="Helical" evidence="2">
    <location>
        <begin position="179"/>
        <end position="203"/>
    </location>
</feature>
<dbReference type="EMBL" id="RZGR01000011">
    <property type="protein sequence ID" value="RUQ88683.1"/>
    <property type="molecule type" value="Genomic_DNA"/>
</dbReference>
<feature type="transmembrane region" description="Helical" evidence="2">
    <location>
        <begin position="268"/>
        <end position="298"/>
    </location>
</feature>
<feature type="region of interest" description="Disordered" evidence="1">
    <location>
        <begin position="455"/>
        <end position="478"/>
    </location>
</feature>
<keyword evidence="2" id="KW-1133">Transmembrane helix</keyword>
<keyword evidence="2" id="KW-0472">Membrane</keyword>
<protein>
    <submittedName>
        <fullName evidence="3">Uncharacterized protein</fullName>
    </submittedName>
</protein>
<comment type="caution">
    <text evidence="3">The sequence shown here is derived from an EMBL/GenBank/DDBJ whole genome shotgun (WGS) entry which is preliminary data.</text>
</comment>
<accession>A0A433JKC5</accession>
<proteinExistence type="predicted"/>
<organism evidence="3 4">
    <name type="scientific">Legionella septentrionalis</name>
    <dbReference type="NCBI Taxonomy" id="2498109"/>
    <lineage>
        <taxon>Bacteria</taxon>
        <taxon>Pseudomonadati</taxon>
        <taxon>Pseudomonadota</taxon>
        <taxon>Gammaproteobacteria</taxon>
        <taxon>Legionellales</taxon>
        <taxon>Legionellaceae</taxon>
        <taxon>Legionella</taxon>
    </lineage>
</organism>
<keyword evidence="4" id="KW-1185">Reference proteome</keyword>
<dbReference type="Proteomes" id="UP000288012">
    <property type="component" value="Unassembled WGS sequence"/>
</dbReference>
<feature type="transmembrane region" description="Helical" evidence="2">
    <location>
        <begin position="209"/>
        <end position="239"/>
    </location>
</feature>